<comment type="caution">
    <text evidence="5">The sequence shown here is derived from an EMBL/GenBank/DDBJ whole genome shotgun (WGS) entry which is preliminary data.</text>
</comment>
<dbReference type="EMBL" id="PYGC01000001">
    <property type="protein sequence ID" value="PSK85623.1"/>
    <property type="molecule type" value="Genomic_DNA"/>
</dbReference>
<evidence type="ECO:0000313" key="5">
    <source>
        <dbReference type="EMBL" id="PSK85623.1"/>
    </source>
</evidence>
<gene>
    <name evidence="4" type="primary">arsC2</name>
    <name evidence="5" type="ORF">CLV93_101587</name>
    <name evidence="4" type="ORF">JCM18694_04890</name>
</gene>
<dbReference type="SUPFAM" id="SSF52833">
    <property type="entry name" value="Thioredoxin-like"/>
    <property type="match status" value="1"/>
</dbReference>
<dbReference type="CDD" id="cd03034">
    <property type="entry name" value="ArsC_ArsC"/>
    <property type="match status" value="1"/>
</dbReference>
<comment type="similarity">
    <text evidence="1 3">Belongs to the ArsC family.</text>
</comment>
<dbReference type="RefSeq" id="WP_106540647.1">
    <property type="nucleotide sequence ID" value="NZ_BLAU01000001.1"/>
</dbReference>
<reference evidence="4 7" key="2">
    <citation type="submission" date="2019-10" db="EMBL/GenBank/DDBJ databases">
        <title>Prolixibacter strains distinguished by the presence of nitrate reductase genes were adept at nitrate-dependent anaerobic corrosion of metallic iron and carbon steel.</title>
        <authorList>
            <person name="Iino T."/>
            <person name="Shono N."/>
            <person name="Ito K."/>
            <person name="Nakamura R."/>
            <person name="Sueoka K."/>
            <person name="Harayama S."/>
            <person name="Ohkuma M."/>
        </authorList>
    </citation>
    <scope>NUCLEOTIDE SEQUENCE [LARGE SCALE GENOMIC DNA]</scope>
    <source>
        <strain evidence="4 7">MIC1-1</strain>
    </source>
</reference>
<accession>A0A2P8CL25</accession>
<dbReference type="InterPro" id="IPR036249">
    <property type="entry name" value="Thioredoxin-like_sf"/>
</dbReference>
<dbReference type="Proteomes" id="UP000240621">
    <property type="component" value="Unassembled WGS sequence"/>
</dbReference>
<evidence type="ECO:0000313" key="4">
    <source>
        <dbReference type="EMBL" id="GET20243.1"/>
    </source>
</evidence>
<dbReference type="GO" id="GO:0008794">
    <property type="term" value="F:arsenate reductase (glutaredoxin) activity"/>
    <property type="evidence" value="ECO:0007669"/>
    <property type="project" value="InterPro"/>
</dbReference>
<name>A0A2P8CL25_9BACT</name>
<dbReference type="PANTHER" id="PTHR30041:SF4">
    <property type="entry name" value="ARSENATE REDUCTASE"/>
    <property type="match status" value="1"/>
</dbReference>
<dbReference type="EMBL" id="BLAU01000001">
    <property type="protein sequence ID" value="GET20243.1"/>
    <property type="molecule type" value="Genomic_DNA"/>
</dbReference>
<dbReference type="Proteomes" id="UP000396862">
    <property type="component" value="Unassembled WGS sequence"/>
</dbReference>
<evidence type="ECO:0000313" key="7">
    <source>
        <dbReference type="Proteomes" id="UP000396862"/>
    </source>
</evidence>
<sequence>MMTIYHNPRCAKSRAGLKYLEENNIEHEVRLYLNDNLSVEELSALLEQTGLKAEDLVRKQEDYYKKELKGKEFSTEEWLQILADNPKLLQRPIVQKGQKAVLAQPPEKIDELK</sequence>
<reference evidence="5 6" key="1">
    <citation type="submission" date="2018-03" db="EMBL/GenBank/DDBJ databases">
        <title>Genomic Encyclopedia of Archaeal and Bacterial Type Strains, Phase II (KMG-II): from individual species to whole genera.</title>
        <authorList>
            <person name="Goeker M."/>
        </authorList>
    </citation>
    <scope>NUCLEOTIDE SEQUENCE [LARGE SCALE GENOMIC DNA]</scope>
    <source>
        <strain evidence="5 6">DSM 27267</strain>
    </source>
</reference>
<proteinExistence type="inferred from homology"/>
<keyword evidence="7" id="KW-1185">Reference proteome</keyword>
<dbReference type="Gene3D" id="3.40.30.10">
    <property type="entry name" value="Glutaredoxin"/>
    <property type="match status" value="1"/>
</dbReference>
<evidence type="ECO:0000256" key="2">
    <source>
        <dbReference type="ARBA" id="ARBA00023002"/>
    </source>
</evidence>
<protein>
    <submittedName>
        <fullName evidence="5">Arsenate reductase</fullName>
    </submittedName>
</protein>
<organism evidence="5 6">
    <name type="scientific">Prolixibacter denitrificans</name>
    <dbReference type="NCBI Taxonomy" id="1541063"/>
    <lineage>
        <taxon>Bacteria</taxon>
        <taxon>Pseudomonadati</taxon>
        <taxon>Bacteroidota</taxon>
        <taxon>Bacteroidia</taxon>
        <taxon>Marinilabiliales</taxon>
        <taxon>Prolixibacteraceae</taxon>
        <taxon>Prolixibacter</taxon>
    </lineage>
</organism>
<dbReference type="AlphaFoldDB" id="A0A2P8CL25"/>
<dbReference type="NCBIfam" id="TIGR00014">
    <property type="entry name" value="arsC"/>
    <property type="match status" value="1"/>
</dbReference>
<dbReference type="Pfam" id="PF03960">
    <property type="entry name" value="ArsC"/>
    <property type="match status" value="1"/>
</dbReference>
<evidence type="ECO:0000256" key="3">
    <source>
        <dbReference type="PROSITE-ProRule" id="PRU01282"/>
    </source>
</evidence>
<evidence type="ECO:0000313" key="6">
    <source>
        <dbReference type="Proteomes" id="UP000240621"/>
    </source>
</evidence>
<keyword evidence="2" id="KW-0560">Oxidoreductase</keyword>
<dbReference type="InterPro" id="IPR006659">
    <property type="entry name" value="Arsenate_reductase"/>
</dbReference>
<dbReference type="OrthoDB" id="9808142at2"/>
<evidence type="ECO:0000256" key="1">
    <source>
        <dbReference type="ARBA" id="ARBA00007198"/>
    </source>
</evidence>
<dbReference type="InterPro" id="IPR006660">
    <property type="entry name" value="Arsenate_reductase-like"/>
</dbReference>
<dbReference type="PROSITE" id="PS51353">
    <property type="entry name" value="ARSC"/>
    <property type="match status" value="1"/>
</dbReference>
<dbReference type="PANTHER" id="PTHR30041">
    <property type="entry name" value="ARSENATE REDUCTASE"/>
    <property type="match status" value="1"/>
</dbReference>